<dbReference type="GO" id="GO:0005985">
    <property type="term" value="P:sucrose metabolic process"/>
    <property type="evidence" value="ECO:0007669"/>
    <property type="project" value="UniProtKB-UniPathway"/>
</dbReference>
<dbReference type="InterPro" id="IPR051214">
    <property type="entry name" value="GH32_Enzymes"/>
</dbReference>
<dbReference type="InterPro" id="IPR013148">
    <property type="entry name" value="Glyco_hydro_32_N"/>
</dbReference>
<dbReference type="InterPro" id="IPR013189">
    <property type="entry name" value="Glyco_hydro_32_C"/>
</dbReference>
<dbReference type="EC" id="3.2.1.26" evidence="3 8"/>
<comment type="catalytic activity">
    <reaction evidence="8">
        <text>Hydrolysis of terminal non-reducing beta-D-fructofuranoside residues in beta-D-fructofuranosides.</text>
        <dbReference type="EC" id="3.2.1.26"/>
    </reaction>
</comment>
<keyword evidence="6 8" id="KW-0326">Glycosidase</keyword>
<name>A0A239U626_9FIRM</name>
<comment type="similarity">
    <text evidence="2 8">Belongs to the glycosyl hydrolase 32 family.</text>
</comment>
<evidence type="ECO:0000259" key="10">
    <source>
        <dbReference type="Pfam" id="PF00251"/>
    </source>
</evidence>
<keyword evidence="5 8" id="KW-0378">Hydrolase</keyword>
<dbReference type="AlphaFoldDB" id="A0A239U626"/>
<protein>
    <recommendedName>
        <fullName evidence="4 8">Sucrose-6-phosphate hydrolase</fullName>
        <ecNumber evidence="3 8">3.2.1.26</ecNumber>
    </recommendedName>
    <alternativeName>
        <fullName evidence="7 9">Invertase</fullName>
    </alternativeName>
</protein>
<dbReference type="CDD" id="cd18623">
    <property type="entry name" value="GH32_ScrB-like"/>
    <property type="match status" value="1"/>
</dbReference>
<dbReference type="EMBL" id="LT906446">
    <property type="protein sequence ID" value="SNV05400.1"/>
    <property type="molecule type" value="Genomic_DNA"/>
</dbReference>
<evidence type="ECO:0000256" key="9">
    <source>
        <dbReference type="RuleBase" id="RU365015"/>
    </source>
</evidence>
<dbReference type="InterPro" id="IPR006232">
    <property type="entry name" value="Suc6P_hydrolase"/>
</dbReference>
<sequence length="467" mass="54108">MDNKTLKDNWHIYMEKPSLWHNKFHLEMPFGLVNDPNGLCVYNGKYQIFYQWNPTGCQHINKHWGYTTTTDFINYSIPQLALAPIDDFDKNGCYSGSARVNNNRLELVYTANLKDANNIRYPRQVLAIKNDDGSFSKKEILVDDVPSGYTTHFRDPYLFKHSNRSFFIIGAQRENLTGCALIYEEVNNAWQLRGELKTDYKDFGYMWECPNFINIDGHDILIFCPQGIKAQGHKYNNIYQAGYLIGKFNPDTLEFTHGEFQELDHGFDFYAPQVLVNKNRNILIGWIGMPEKESEYPTTNEGWIYSLTIPRELHIKNNIIYQTPVQELNALNKNNETYLNCQDLILNTPCKITLDIDMTDKNYWQGDFEIGGDILKLSFDKNTQEFCVNRDDLSLGGKGKRYFTVSVKEKLHLDIYIDTSVMEIYYQDGEAVATSCYYAKEKLSAIPFKTNIPTSITVSQLNSIEFN</sequence>
<dbReference type="Gene3D" id="2.60.120.560">
    <property type="entry name" value="Exo-inulinase, domain 1"/>
    <property type="match status" value="1"/>
</dbReference>
<dbReference type="SMART" id="SM00640">
    <property type="entry name" value="Glyco_32"/>
    <property type="match status" value="1"/>
</dbReference>
<evidence type="ECO:0000313" key="12">
    <source>
        <dbReference type="EMBL" id="SNV05400.1"/>
    </source>
</evidence>
<dbReference type="Pfam" id="PF00251">
    <property type="entry name" value="Glyco_hydro_32N"/>
    <property type="match status" value="1"/>
</dbReference>
<feature type="domain" description="Glycosyl hydrolase family 32 C-terminal" evidence="11">
    <location>
        <begin position="376"/>
        <end position="450"/>
    </location>
</feature>
<reference evidence="12 13" key="1">
    <citation type="submission" date="2017-06" db="EMBL/GenBank/DDBJ databases">
        <authorList>
            <consortium name="Pathogen Informatics"/>
        </authorList>
    </citation>
    <scope>NUCLEOTIDE SEQUENCE [LARGE SCALE GENOMIC DNA]</scope>
    <source>
        <strain evidence="12 13">NCTC10570</strain>
    </source>
</reference>
<dbReference type="Pfam" id="PF08244">
    <property type="entry name" value="Glyco_hydro_32C"/>
    <property type="match status" value="1"/>
</dbReference>
<dbReference type="Proteomes" id="UP000215383">
    <property type="component" value="Chromosome 1"/>
</dbReference>
<feature type="domain" description="Glycosyl hydrolase family 32 N-terminal" evidence="10">
    <location>
        <begin position="25"/>
        <end position="324"/>
    </location>
</feature>
<organism evidence="12 13">
    <name type="scientific">Megamonas hypermegale</name>
    <dbReference type="NCBI Taxonomy" id="158847"/>
    <lineage>
        <taxon>Bacteria</taxon>
        <taxon>Bacillati</taxon>
        <taxon>Bacillota</taxon>
        <taxon>Negativicutes</taxon>
        <taxon>Selenomonadales</taxon>
        <taxon>Selenomonadaceae</taxon>
        <taxon>Megamonas</taxon>
    </lineage>
</organism>
<evidence type="ECO:0000256" key="8">
    <source>
        <dbReference type="RuleBase" id="RU362110"/>
    </source>
</evidence>
<dbReference type="GO" id="GO:0005737">
    <property type="term" value="C:cytoplasm"/>
    <property type="evidence" value="ECO:0007669"/>
    <property type="project" value="UniProtKB-SubCell"/>
</dbReference>
<dbReference type="eggNOG" id="COG1621">
    <property type="taxonomic scope" value="Bacteria"/>
</dbReference>
<comment type="subcellular location">
    <subcellularLocation>
        <location evidence="9">Cytoplasm</location>
    </subcellularLocation>
</comment>
<comment type="pathway">
    <text evidence="1 9">Glycan biosynthesis; sucrose metabolism.</text>
</comment>
<proteinExistence type="inferred from homology"/>
<dbReference type="SUPFAM" id="SSF75005">
    <property type="entry name" value="Arabinanase/levansucrase/invertase"/>
    <property type="match status" value="1"/>
</dbReference>
<evidence type="ECO:0000256" key="4">
    <source>
        <dbReference type="ARBA" id="ARBA00019623"/>
    </source>
</evidence>
<dbReference type="NCBIfam" id="TIGR01322">
    <property type="entry name" value="scrB_fam"/>
    <property type="match status" value="1"/>
</dbReference>
<keyword evidence="9" id="KW-0119">Carbohydrate metabolism</keyword>
<evidence type="ECO:0000256" key="3">
    <source>
        <dbReference type="ARBA" id="ARBA00012758"/>
    </source>
</evidence>
<dbReference type="InterPro" id="IPR001362">
    <property type="entry name" value="Glyco_hydro_32"/>
</dbReference>
<keyword evidence="9" id="KW-0963">Cytoplasm</keyword>
<dbReference type="PANTHER" id="PTHR43101">
    <property type="entry name" value="BETA-FRUCTOSIDASE"/>
    <property type="match status" value="1"/>
</dbReference>
<dbReference type="InterPro" id="IPR023296">
    <property type="entry name" value="Glyco_hydro_beta-prop_sf"/>
</dbReference>
<dbReference type="UniPathway" id="UPA00238"/>
<evidence type="ECO:0000256" key="2">
    <source>
        <dbReference type="ARBA" id="ARBA00009902"/>
    </source>
</evidence>
<gene>
    <name evidence="12" type="primary">scrB</name>
    <name evidence="12" type="ORF">SAMEA4364220_02151</name>
</gene>
<dbReference type="GO" id="GO:0004564">
    <property type="term" value="F:beta-fructofuranosidase activity"/>
    <property type="evidence" value="ECO:0007669"/>
    <property type="project" value="UniProtKB-EC"/>
</dbReference>
<evidence type="ECO:0000313" key="13">
    <source>
        <dbReference type="Proteomes" id="UP000215383"/>
    </source>
</evidence>
<evidence type="ECO:0000259" key="11">
    <source>
        <dbReference type="Pfam" id="PF08244"/>
    </source>
</evidence>
<dbReference type="Gene3D" id="2.115.10.20">
    <property type="entry name" value="Glycosyl hydrolase domain, family 43"/>
    <property type="match status" value="1"/>
</dbReference>
<dbReference type="InterPro" id="IPR013320">
    <property type="entry name" value="ConA-like_dom_sf"/>
</dbReference>
<dbReference type="PANTHER" id="PTHR43101:SF1">
    <property type="entry name" value="BETA-FRUCTOSIDASE"/>
    <property type="match status" value="1"/>
</dbReference>
<dbReference type="GeneID" id="78508129"/>
<accession>A0A239U626</accession>
<keyword evidence="13" id="KW-1185">Reference proteome</keyword>
<dbReference type="SUPFAM" id="SSF49899">
    <property type="entry name" value="Concanavalin A-like lectins/glucanases"/>
    <property type="match status" value="1"/>
</dbReference>
<dbReference type="RefSeq" id="WP_027889462.1">
    <property type="nucleotide sequence ID" value="NZ_LT906446.1"/>
</dbReference>
<evidence type="ECO:0000256" key="6">
    <source>
        <dbReference type="ARBA" id="ARBA00023295"/>
    </source>
</evidence>
<evidence type="ECO:0000256" key="5">
    <source>
        <dbReference type="ARBA" id="ARBA00022801"/>
    </source>
</evidence>
<evidence type="ECO:0000256" key="1">
    <source>
        <dbReference type="ARBA" id="ARBA00004914"/>
    </source>
</evidence>
<evidence type="ECO:0000256" key="7">
    <source>
        <dbReference type="ARBA" id="ARBA00033367"/>
    </source>
</evidence>
<comment type="function">
    <text evidence="9">Enables the bacterium to metabolize sucrose as a sole carbon source.</text>
</comment>